<accession>A0ABT3PMA6</accession>
<sequence>MASFGAQLFWMIALGLTLGYFSHYIYLKYSVPIWLSLALSTAGAVLMGVLAHLLVFGLPLMYALLGSVIFLFVGNLFLSQEE</sequence>
<feature type="transmembrane region" description="Helical" evidence="1">
    <location>
        <begin position="6"/>
        <end position="26"/>
    </location>
</feature>
<evidence type="ECO:0000313" key="2">
    <source>
        <dbReference type="EMBL" id="MCW9706853.1"/>
    </source>
</evidence>
<keyword evidence="3" id="KW-1185">Reference proteome</keyword>
<keyword evidence="1" id="KW-0472">Membrane</keyword>
<comment type="caution">
    <text evidence="2">The sequence shown here is derived from an EMBL/GenBank/DDBJ whole genome shotgun (WGS) entry which is preliminary data.</text>
</comment>
<protein>
    <submittedName>
        <fullName evidence="2">Uncharacterized protein</fullName>
    </submittedName>
</protein>
<reference evidence="2 3" key="1">
    <citation type="submission" date="2021-03" db="EMBL/GenBank/DDBJ databases">
        <title>Aliifodinibius sp. nov., a new bacterium isolated from saline soil.</title>
        <authorList>
            <person name="Galisteo C."/>
            <person name="De La Haba R."/>
            <person name="Sanchez-Porro C."/>
            <person name="Ventosa A."/>
        </authorList>
    </citation>
    <scope>NUCLEOTIDE SEQUENCE [LARGE SCALE GENOMIC DNA]</scope>
    <source>
        <strain evidence="2 3">1BSP15-2V2</strain>
    </source>
</reference>
<evidence type="ECO:0000256" key="1">
    <source>
        <dbReference type="SAM" id="Phobius"/>
    </source>
</evidence>
<dbReference type="EMBL" id="JAGGJA010000005">
    <property type="protein sequence ID" value="MCW9706853.1"/>
    <property type="molecule type" value="Genomic_DNA"/>
</dbReference>
<feature type="transmembrane region" description="Helical" evidence="1">
    <location>
        <begin position="60"/>
        <end position="78"/>
    </location>
</feature>
<dbReference type="RefSeq" id="WP_265765593.1">
    <property type="nucleotide sequence ID" value="NZ_JAGGJA010000005.1"/>
</dbReference>
<organism evidence="2 3">
    <name type="scientific">Fodinibius salsisoli</name>
    <dbReference type="NCBI Taxonomy" id="2820877"/>
    <lineage>
        <taxon>Bacteria</taxon>
        <taxon>Pseudomonadati</taxon>
        <taxon>Balneolota</taxon>
        <taxon>Balneolia</taxon>
        <taxon>Balneolales</taxon>
        <taxon>Balneolaceae</taxon>
        <taxon>Fodinibius</taxon>
    </lineage>
</organism>
<feature type="transmembrane region" description="Helical" evidence="1">
    <location>
        <begin position="33"/>
        <end position="54"/>
    </location>
</feature>
<keyword evidence="1" id="KW-0812">Transmembrane</keyword>
<evidence type="ECO:0000313" key="3">
    <source>
        <dbReference type="Proteomes" id="UP001207918"/>
    </source>
</evidence>
<name>A0ABT3PMA6_9BACT</name>
<dbReference type="Proteomes" id="UP001207918">
    <property type="component" value="Unassembled WGS sequence"/>
</dbReference>
<proteinExistence type="predicted"/>
<keyword evidence="1" id="KW-1133">Transmembrane helix</keyword>
<gene>
    <name evidence="2" type="ORF">J6I44_08290</name>
</gene>